<evidence type="ECO:0000256" key="1">
    <source>
        <dbReference type="SAM" id="SignalP"/>
    </source>
</evidence>
<keyword evidence="1" id="KW-0732">Signal</keyword>
<feature type="chain" id="PRO_5046211550" description="Lipoprotein" evidence="1">
    <location>
        <begin position="20"/>
        <end position="153"/>
    </location>
</feature>
<accession>A0ABY7A448</accession>
<evidence type="ECO:0000313" key="3">
    <source>
        <dbReference type="Proteomes" id="UP001163624"/>
    </source>
</evidence>
<reference evidence="2" key="1">
    <citation type="submission" date="2022-11" db="EMBL/GenBank/DDBJ databases">
        <title>Pseudomonas triclosanedens sp. nov., a triclosan degrader isolated from activated sludge.</title>
        <authorList>
            <person name="Yin Y."/>
            <person name="Lu Z."/>
        </authorList>
    </citation>
    <scope>NUCLEOTIDE SEQUENCE</scope>
    <source>
        <strain evidence="2">ZM23</strain>
    </source>
</reference>
<dbReference type="EMBL" id="CP113432">
    <property type="protein sequence ID" value="WAI51992.1"/>
    <property type="molecule type" value="Genomic_DNA"/>
</dbReference>
<proteinExistence type="predicted"/>
<organism evidence="2 3">
    <name type="scientific">Pseudomonas triclosanedens</name>
    <dbReference type="NCBI Taxonomy" id="2961893"/>
    <lineage>
        <taxon>Bacteria</taxon>
        <taxon>Pseudomonadati</taxon>
        <taxon>Pseudomonadota</taxon>
        <taxon>Gammaproteobacteria</taxon>
        <taxon>Pseudomonadales</taxon>
        <taxon>Pseudomonadaceae</taxon>
        <taxon>Pseudomonas</taxon>
    </lineage>
</organism>
<feature type="signal peptide" evidence="1">
    <location>
        <begin position="1"/>
        <end position="19"/>
    </location>
</feature>
<protein>
    <recommendedName>
        <fullName evidence="4">Lipoprotein</fullName>
    </recommendedName>
</protein>
<sequence length="153" mass="16274">MLRVTPMLFAATSLLTLSACNTAPSAKPTGINIHSRAVEAFADICLKTAPSFTGDADAAKRFGIVETQDMGFTRIGFNADKSLAVQLSEKECVVTTPSQRDDSLTQQLLAAAGQVSQTPVAQGVPTKVTIGGSIFILHHDRRDGEAYVLLRQP</sequence>
<gene>
    <name evidence="2" type="ORF">OU419_12310</name>
</gene>
<name>A0ABY7A448_9PSED</name>
<dbReference type="PROSITE" id="PS51257">
    <property type="entry name" value="PROKAR_LIPOPROTEIN"/>
    <property type="match status" value="1"/>
</dbReference>
<evidence type="ECO:0000313" key="2">
    <source>
        <dbReference type="EMBL" id="WAI51992.1"/>
    </source>
</evidence>
<dbReference type="Proteomes" id="UP001163624">
    <property type="component" value="Chromosome"/>
</dbReference>
<evidence type="ECO:0008006" key="4">
    <source>
        <dbReference type="Google" id="ProtNLM"/>
    </source>
</evidence>
<dbReference type="RefSeq" id="WP_254472933.1">
    <property type="nucleotide sequence ID" value="NZ_CP113432.1"/>
</dbReference>
<keyword evidence="3" id="KW-1185">Reference proteome</keyword>